<gene>
    <name evidence="2" type="ORF">ACFOYY_23090</name>
</gene>
<keyword evidence="1" id="KW-1133">Transmembrane helix</keyword>
<feature type="transmembrane region" description="Helical" evidence="1">
    <location>
        <begin position="106"/>
        <end position="135"/>
    </location>
</feature>
<dbReference type="Proteomes" id="UP001595698">
    <property type="component" value="Unassembled WGS sequence"/>
</dbReference>
<accession>A0ABV8F519</accession>
<evidence type="ECO:0000256" key="1">
    <source>
        <dbReference type="SAM" id="Phobius"/>
    </source>
</evidence>
<evidence type="ECO:0000313" key="2">
    <source>
        <dbReference type="EMBL" id="MFC3983036.1"/>
    </source>
</evidence>
<evidence type="ECO:0000313" key="3">
    <source>
        <dbReference type="Proteomes" id="UP001595698"/>
    </source>
</evidence>
<dbReference type="RefSeq" id="WP_386191857.1">
    <property type="nucleotide sequence ID" value="NZ_JBHSBC010000022.1"/>
</dbReference>
<sequence length="185" mass="20034">MTRTDAPPAGGPTRAMWRAAHTPVAGVPRWARITAYAVPFTVLPSGLWRLPIVFDGGVGVGERAYVVLLSIVSELVAFTAVGLVAAWGERFPRWVPGLRGRGIPRLFVIVPAALGAVVLTTVWTITFVTHFAGATLRGEPIPSAFPTEAGGWEAAAFYVCYLPLLLWGPLLGVTAYAYHRRRRNR</sequence>
<keyword evidence="1" id="KW-0812">Transmembrane</keyword>
<keyword evidence="3" id="KW-1185">Reference proteome</keyword>
<feature type="transmembrane region" description="Helical" evidence="1">
    <location>
        <begin position="64"/>
        <end position="86"/>
    </location>
</feature>
<proteinExistence type="predicted"/>
<comment type="caution">
    <text evidence="2">The sequence shown here is derived from an EMBL/GenBank/DDBJ whole genome shotgun (WGS) entry which is preliminary data.</text>
</comment>
<feature type="transmembrane region" description="Helical" evidence="1">
    <location>
        <begin position="155"/>
        <end position="178"/>
    </location>
</feature>
<keyword evidence="1" id="KW-0472">Membrane</keyword>
<protein>
    <submittedName>
        <fullName evidence="2">Uncharacterized protein</fullName>
    </submittedName>
</protein>
<reference evidence="3" key="1">
    <citation type="journal article" date="2019" name="Int. J. Syst. Evol. Microbiol.">
        <title>The Global Catalogue of Microorganisms (GCM) 10K type strain sequencing project: providing services to taxonomists for standard genome sequencing and annotation.</title>
        <authorList>
            <consortium name="The Broad Institute Genomics Platform"/>
            <consortium name="The Broad Institute Genome Sequencing Center for Infectious Disease"/>
            <person name="Wu L."/>
            <person name="Ma J."/>
        </authorList>
    </citation>
    <scope>NUCLEOTIDE SEQUENCE [LARGE SCALE GENOMIC DNA]</scope>
    <source>
        <strain evidence="3">TBRC 7912</strain>
    </source>
</reference>
<organism evidence="2 3">
    <name type="scientific">Streptosporangium jomthongense</name>
    <dbReference type="NCBI Taxonomy" id="1193683"/>
    <lineage>
        <taxon>Bacteria</taxon>
        <taxon>Bacillati</taxon>
        <taxon>Actinomycetota</taxon>
        <taxon>Actinomycetes</taxon>
        <taxon>Streptosporangiales</taxon>
        <taxon>Streptosporangiaceae</taxon>
        <taxon>Streptosporangium</taxon>
    </lineage>
</organism>
<dbReference type="EMBL" id="JBHSBC010000022">
    <property type="protein sequence ID" value="MFC3983036.1"/>
    <property type="molecule type" value="Genomic_DNA"/>
</dbReference>
<name>A0ABV8F519_9ACTN</name>